<dbReference type="InterPro" id="IPR009752">
    <property type="entry name" value="Phage_Mu_GpJ"/>
</dbReference>
<accession>A0ABS3LMB5</accession>
<proteinExistence type="predicted"/>
<organism evidence="1 2">
    <name type="scientific">Acetobacter suratthaniensis</name>
    <dbReference type="NCBI Taxonomy" id="1502841"/>
    <lineage>
        <taxon>Bacteria</taxon>
        <taxon>Pseudomonadati</taxon>
        <taxon>Pseudomonadota</taxon>
        <taxon>Alphaproteobacteria</taxon>
        <taxon>Acetobacterales</taxon>
        <taxon>Acetobacteraceae</taxon>
        <taxon>Acetobacter</taxon>
    </lineage>
</organism>
<gene>
    <name evidence="1" type="ORF">J2D75_08485</name>
</gene>
<evidence type="ECO:0000313" key="1">
    <source>
        <dbReference type="EMBL" id="MBO1328513.1"/>
    </source>
</evidence>
<reference evidence="1 2" key="1">
    <citation type="submission" date="2021-03" db="EMBL/GenBank/DDBJ databases">
        <title>The complete genome sequence of Acetobacter suratthaniensis TBRC 1719.</title>
        <authorList>
            <person name="Charoenyingcharoen P."/>
            <person name="Yukphan P."/>
        </authorList>
    </citation>
    <scope>NUCLEOTIDE SEQUENCE [LARGE SCALE GENOMIC DNA]</scope>
    <source>
        <strain evidence="1 2">TBRC 1719</strain>
    </source>
</reference>
<keyword evidence="2" id="KW-1185">Reference proteome</keyword>
<evidence type="ECO:0000313" key="2">
    <source>
        <dbReference type="Proteomes" id="UP000664399"/>
    </source>
</evidence>
<protein>
    <submittedName>
        <fullName evidence="1">DUF1320 domain-containing protein</fullName>
    </submittedName>
</protein>
<dbReference type="Pfam" id="PF07030">
    <property type="entry name" value="Phage_Mu_Gp36"/>
    <property type="match status" value="1"/>
</dbReference>
<comment type="caution">
    <text evidence="1">The sequence shown here is derived from an EMBL/GenBank/DDBJ whole genome shotgun (WGS) entry which is preliminary data.</text>
</comment>
<dbReference type="RefSeq" id="WP_207854342.1">
    <property type="nucleotide sequence ID" value="NZ_JAFVMG010000007.1"/>
</dbReference>
<dbReference type="EMBL" id="JAFVMG010000007">
    <property type="protein sequence ID" value="MBO1328513.1"/>
    <property type="molecule type" value="Genomic_DNA"/>
</dbReference>
<name>A0ABS3LMB5_9PROT</name>
<dbReference type="Proteomes" id="UP000664399">
    <property type="component" value="Unassembled WGS sequence"/>
</dbReference>
<sequence length="139" mass="14702">MSAYATVADMTQAFGEDELISVTTPAGVEYTAIDEGKVTTAIAVASDEIDSYLRRRYAMPLASVSPKLLQVCCVLARWVLWTKTATAPSDAMRADRKDAIAWLGGINAGSVTLDGAVALNVGNDFSRIATRPPCVGFGL</sequence>